<dbReference type="AlphaFoldDB" id="A0AAX3T6J4"/>
<dbReference type="PROSITE" id="PS01117">
    <property type="entry name" value="HTH_MARR_1"/>
    <property type="match status" value="1"/>
</dbReference>
<dbReference type="InterPro" id="IPR011991">
    <property type="entry name" value="ArsR-like_HTH"/>
</dbReference>
<dbReference type="InterPro" id="IPR023187">
    <property type="entry name" value="Tscrpt_reg_MarR-type_CS"/>
</dbReference>
<evidence type="ECO:0000313" key="6">
    <source>
        <dbReference type="EMBL" id="WFP24704.1"/>
    </source>
</evidence>
<dbReference type="CDD" id="cd00090">
    <property type="entry name" value="HTH_ARSR"/>
    <property type="match status" value="1"/>
</dbReference>
<gene>
    <name evidence="6" type="ORF">P9A14_21710</name>
</gene>
<dbReference type="SUPFAM" id="SSF46785">
    <property type="entry name" value="Winged helix' DNA-binding domain"/>
    <property type="match status" value="1"/>
</dbReference>
<evidence type="ECO:0000256" key="2">
    <source>
        <dbReference type="ARBA" id="ARBA00023125"/>
    </source>
</evidence>
<name>A0AAX3T6J4_9ACTN</name>
<dbReference type="PROSITE" id="PS50995">
    <property type="entry name" value="HTH_MARR_2"/>
    <property type="match status" value="1"/>
</dbReference>
<accession>A0AAX3T6J4</accession>
<feature type="domain" description="HTH marR-type" evidence="5">
    <location>
        <begin position="7"/>
        <end position="140"/>
    </location>
</feature>
<dbReference type="PANTHER" id="PTHR33164:SF57">
    <property type="entry name" value="MARR-FAMILY TRANSCRIPTIONAL REGULATOR"/>
    <property type="match status" value="1"/>
</dbReference>
<feature type="region of interest" description="Disordered" evidence="4">
    <location>
        <begin position="146"/>
        <end position="166"/>
    </location>
</feature>
<protein>
    <submittedName>
        <fullName evidence="6">MarR family transcriptional regulator</fullName>
    </submittedName>
</protein>
<dbReference type="InterPro" id="IPR036390">
    <property type="entry name" value="WH_DNA-bd_sf"/>
</dbReference>
<sequence length="166" mass="18697">MLDQHAIDDLFETLLRFVRIRERAVHTTFRTREGEFEAAAFKALFPLARRSMRSRDLAETMNADPSTVSRHVAQLVEHGLIRREADPDDGRATMLVITAAGRDRVVAMREMRRAAMADVMADWTDDELHTLVTLLGRFVDSADAALHPACPDRSPDTDANDPKGRQ</sequence>
<dbReference type="InterPro" id="IPR039422">
    <property type="entry name" value="MarR/SlyA-like"/>
</dbReference>
<evidence type="ECO:0000256" key="4">
    <source>
        <dbReference type="SAM" id="MobiDB-lite"/>
    </source>
</evidence>
<dbReference type="Pfam" id="PF01047">
    <property type="entry name" value="MarR"/>
    <property type="match status" value="1"/>
</dbReference>
<dbReference type="GO" id="GO:0006950">
    <property type="term" value="P:response to stress"/>
    <property type="evidence" value="ECO:0007669"/>
    <property type="project" value="TreeGrafter"/>
</dbReference>
<dbReference type="EMBL" id="CP121270">
    <property type="protein sequence ID" value="WFP24704.1"/>
    <property type="molecule type" value="Genomic_DNA"/>
</dbReference>
<evidence type="ECO:0000313" key="7">
    <source>
        <dbReference type="Proteomes" id="UP001213504"/>
    </source>
</evidence>
<dbReference type="SMART" id="SM00347">
    <property type="entry name" value="HTH_MARR"/>
    <property type="match status" value="1"/>
</dbReference>
<keyword evidence="3" id="KW-0804">Transcription</keyword>
<evidence type="ECO:0000259" key="5">
    <source>
        <dbReference type="PROSITE" id="PS50995"/>
    </source>
</evidence>
<dbReference type="InterPro" id="IPR036388">
    <property type="entry name" value="WH-like_DNA-bd_sf"/>
</dbReference>
<dbReference type="GO" id="GO:0003700">
    <property type="term" value="F:DNA-binding transcription factor activity"/>
    <property type="evidence" value="ECO:0007669"/>
    <property type="project" value="InterPro"/>
</dbReference>
<evidence type="ECO:0000256" key="1">
    <source>
        <dbReference type="ARBA" id="ARBA00023015"/>
    </source>
</evidence>
<evidence type="ECO:0000256" key="3">
    <source>
        <dbReference type="ARBA" id="ARBA00023163"/>
    </source>
</evidence>
<dbReference type="PANTHER" id="PTHR33164">
    <property type="entry name" value="TRANSCRIPTIONAL REGULATOR, MARR FAMILY"/>
    <property type="match status" value="1"/>
</dbReference>
<reference evidence="6" key="1">
    <citation type="submission" date="2023-04" db="EMBL/GenBank/DDBJ databases">
        <title>Complete genome sequence of a phthalic acid esters degrading bacterial strain.</title>
        <authorList>
            <person name="Weng L."/>
            <person name="Jia Y."/>
            <person name="Ren L."/>
        </authorList>
    </citation>
    <scope>NUCLEOTIDE SEQUENCE</scope>
    <source>
        <strain evidence="6">RL-LY01</strain>
    </source>
</reference>
<dbReference type="Proteomes" id="UP001213504">
    <property type="component" value="Chromosome"/>
</dbReference>
<organism evidence="6 7">
    <name type="scientific">Gordonia hongkongensis</name>
    <dbReference type="NCBI Taxonomy" id="1701090"/>
    <lineage>
        <taxon>Bacteria</taxon>
        <taxon>Bacillati</taxon>
        <taxon>Actinomycetota</taxon>
        <taxon>Actinomycetes</taxon>
        <taxon>Mycobacteriales</taxon>
        <taxon>Gordoniaceae</taxon>
        <taxon>Gordonia</taxon>
    </lineage>
</organism>
<proteinExistence type="predicted"/>
<keyword evidence="1" id="KW-0805">Transcription regulation</keyword>
<feature type="compositionally biased region" description="Basic and acidic residues" evidence="4">
    <location>
        <begin position="153"/>
        <end position="166"/>
    </location>
</feature>
<dbReference type="InterPro" id="IPR000835">
    <property type="entry name" value="HTH_MarR-typ"/>
</dbReference>
<dbReference type="Gene3D" id="1.10.10.10">
    <property type="entry name" value="Winged helix-like DNA-binding domain superfamily/Winged helix DNA-binding domain"/>
    <property type="match status" value="1"/>
</dbReference>
<dbReference type="GO" id="GO:0003677">
    <property type="term" value="F:DNA binding"/>
    <property type="evidence" value="ECO:0007669"/>
    <property type="project" value="UniProtKB-KW"/>
</dbReference>
<dbReference type="PRINTS" id="PR00598">
    <property type="entry name" value="HTHMARR"/>
</dbReference>
<dbReference type="RefSeq" id="WP_165629406.1">
    <property type="nucleotide sequence ID" value="NZ_CP121270.1"/>
</dbReference>
<keyword evidence="2" id="KW-0238">DNA-binding</keyword>